<dbReference type="PANTHER" id="PTHR43658">
    <property type="entry name" value="SHORT-CHAIN DEHYDROGENASE/REDUCTASE"/>
    <property type="match status" value="1"/>
</dbReference>
<keyword evidence="4" id="KW-1185">Reference proteome</keyword>
<dbReference type="EMBL" id="CP133548">
    <property type="protein sequence ID" value="WMS87463.1"/>
    <property type="molecule type" value="Genomic_DNA"/>
</dbReference>
<evidence type="ECO:0000313" key="3">
    <source>
        <dbReference type="EMBL" id="WMS87463.1"/>
    </source>
</evidence>
<sequence length="253" mass="26349">MNFANAKAVVSGGASGLGAGIAKGIVAAGGQVALLDINEEQGQAYANSLGERALFVRTDISNEADVVAACDTAAKAFGGINLAVGCAGVLGNGRVISKKGPMPVEFFQKVVDINLVGSFLLTREAAKHMQENEAAETGERGVIIHTASIAAFEGQFGQVAYSATKSALVGMILPLAREFAKSGIRAMAIAPGIFETPMMDGVTDEIRQALYDSVPFPSRFGTPQEFAATVQHIFENPMLNGSVIRLDGACRLQ</sequence>
<evidence type="ECO:0000256" key="1">
    <source>
        <dbReference type="ARBA" id="ARBA00023002"/>
    </source>
</evidence>
<protein>
    <submittedName>
        <fullName evidence="3">SDR family NAD(P)-dependent oxidoreductase</fullName>
    </submittedName>
</protein>
<keyword evidence="1" id="KW-0560">Oxidoreductase</keyword>
<dbReference type="PRINTS" id="PR00080">
    <property type="entry name" value="SDRFAMILY"/>
</dbReference>
<dbReference type="InterPro" id="IPR036291">
    <property type="entry name" value="NAD(P)-bd_dom_sf"/>
</dbReference>
<dbReference type="AlphaFoldDB" id="A0AA51RU04"/>
<evidence type="ECO:0000256" key="2">
    <source>
        <dbReference type="RuleBase" id="RU000363"/>
    </source>
</evidence>
<name>A0AA51RU04_9GAMM</name>
<comment type="similarity">
    <text evidence="2">Belongs to the short-chain dehydrogenases/reductases (SDR) family.</text>
</comment>
<dbReference type="GO" id="GO:0016491">
    <property type="term" value="F:oxidoreductase activity"/>
    <property type="evidence" value="ECO:0007669"/>
    <property type="project" value="UniProtKB-KW"/>
</dbReference>
<dbReference type="InterPro" id="IPR002347">
    <property type="entry name" value="SDR_fam"/>
</dbReference>
<accession>A0AA51RU04</accession>
<dbReference type="PRINTS" id="PR00081">
    <property type="entry name" value="GDHRDH"/>
</dbReference>
<dbReference type="Pfam" id="PF00106">
    <property type="entry name" value="adh_short"/>
    <property type="match status" value="1"/>
</dbReference>
<dbReference type="RefSeq" id="WP_309202606.1">
    <property type="nucleotide sequence ID" value="NZ_CP133548.1"/>
</dbReference>
<organism evidence="3 4">
    <name type="scientific">Pleionea litopenaei</name>
    <dbReference type="NCBI Taxonomy" id="3070815"/>
    <lineage>
        <taxon>Bacteria</taxon>
        <taxon>Pseudomonadati</taxon>
        <taxon>Pseudomonadota</taxon>
        <taxon>Gammaproteobacteria</taxon>
        <taxon>Oceanospirillales</taxon>
        <taxon>Pleioneaceae</taxon>
        <taxon>Pleionea</taxon>
    </lineage>
</organism>
<evidence type="ECO:0000313" key="4">
    <source>
        <dbReference type="Proteomes" id="UP001239782"/>
    </source>
</evidence>
<reference evidence="3 4" key="1">
    <citation type="submission" date="2023-08" db="EMBL/GenBank/DDBJ databases">
        <title>Pleionea litopenaei sp. nov., isolated from stomach of juvenile Litopenaeus vannamei.</title>
        <authorList>
            <person name="Rho A.M."/>
            <person name="Hwang C.Y."/>
        </authorList>
    </citation>
    <scope>NUCLEOTIDE SEQUENCE [LARGE SCALE GENOMIC DNA]</scope>
    <source>
        <strain evidence="3 4">HL-JVS1</strain>
    </source>
</reference>
<dbReference type="PANTHER" id="PTHR43658:SF8">
    <property type="entry name" value="17-BETA-HYDROXYSTEROID DEHYDROGENASE 14-RELATED"/>
    <property type="match status" value="1"/>
</dbReference>
<dbReference type="KEGG" id="plei:Q9312_00695"/>
<dbReference type="PROSITE" id="PS00061">
    <property type="entry name" value="ADH_SHORT"/>
    <property type="match status" value="1"/>
</dbReference>
<dbReference type="Proteomes" id="UP001239782">
    <property type="component" value="Chromosome"/>
</dbReference>
<dbReference type="SUPFAM" id="SSF51735">
    <property type="entry name" value="NAD(P)-binding Rossmann-fold domains"/>
    <property type="match status" value="1"/>
</dbReference>
<dbReference type="Gene3D" id="3.40.50.720">
    <property type="entry name" value="NAD(P)-binding Rossmann-like Domain"/>
    <property type="match status" value="1"/>
</dbReference>
<dbReference type="InterPro" id="IPR020904">
    <property type="entry name" value="Sc_DH/Rdtase_CS"/>
</dbReference>
<gene>
    <name evidence="3" type="ORF">Q9312_00695</name>
</gene>
<proteinExistence type="inferred from homology"/>